<evidence type="ECO:0000313" key="2">
    <source>
        <dbReference type="Proteomes" id="UP000045285"/>
    </source>
</evidence>
<sequence length="77" mass="8728">MLYPGQVVTNDELDMLTRVYKTISQERGLPADSPRCEKVAAHIIKLFMNGLTDEDELLFAVRNRGPFVPTHQIEQGL</sequence>
<evidence type="ECO:0000313" key="1">
    <source>
        <dbReference type="EMBL" id="CDX11752.1"/>
    </source>
</evidence>
<organism evidence="1 2">
    <name type="scientific">Mesorhizobium plurifarium</name>
    <dbReference type="NCBI Taxonomy" id="69974"/>
    <lineage>
        <taxon>Bacteria</taxon>
        <taxon>Pseudomonadati</taxon>
        <taxon>Pseudomonadota</taxon>
        <taxon>Alphaproteobacteria</taxon>
        <taxon>Hyphomicrobiales</taxon>
        <taxon>Phyllobacteriaceae</taxon>
        <taxon>Mesorhizobium</taxon>
    </lineage>
</organism>
<dbReference type="Proteomes" id="UP000045285">
    <property type="component" value="Unassembled WGS sequence"/>
</dbReference>
<dbReference type="AlphaFoldDB" id="A0A090DF90"/>
<name>A0A090DF90_MESPL</name>
<proteinExistence type="predicted"/>
<dbReference type="PROSITE" id="PS51300">
    <property type="entry name" value="NIRD"/>
    <property type="match status" value="1"/>
</dbReference>
<gene>
    <name evidence="1" type="ORF">MPL3356_110141</name>
</gene>
<protein>
    <submittedName>
        <fullName evidence="1">Uncharacterized protein</fullName>
    </submittedName>
</protein>
<accession>A0A090DF90</accession>
<reference evidence="2" key="1">
    <citation type="submission" date="2014-08" db="EMBL/GenBank/DDBJ databases">
        <authorList>
            <person name="Moulin L."/>
        </authorList>
    </citation>
    <scope>NUCLEOTIDE SEQUENCE [LARGE SCALE GENOMIC DNA]</scope>
</reference>
<dbReference type="EMBL" id="CCMZ01000003">
    <property type="protein sequence ID" value="CDX11752.1"/>
    <property type="molecule type" value="Genomic_DNA"/>
</dbReference>
<keyword evidence="2" id="KW-1185">Reference proteome</keyword>